<protein>
    <submittedName>
        <fullName evidence="4">Redoxin domain-containing protein</fullName>
    </submittedName>
</protein>
<evidence type="ECO:0000313" key="5">
    <source>
        <dbReference type="Proteomes" id="UP000322139"/>
    </source>
</evidence>
<feature type="region of interest" description="Disordered" evidence="2">
    <location>
        <begin position="16"/>
        <end position="45"/>
    </location>
</feature>
<dbReference type="PROSITE" id="PS51352">
    <property type="entry name" value="THIOREDOXIN_2"/>
    <property type="match status" value="1"/>
</dbReference>
<dbReference type="SUPFAM" id="SSF52833">
    <property type="entry name" value="Thioredoxin-like"/>
    <property type="match status" value="1"/>
</dbReference>
<dbReference type="Gene3D" id="3.40.30.10">
    <property type="entry name" value="Glutaredoxin"/>
    <property type="match status" value="1"/>
</dbReference>
<dbReference type="InterPro" id="IPR050553">
    <property type="entry name" value="Thioredoxin_ResA/DsbE_sf"/>
</dbReference>
<dbReference type="EMBL" id="VTER01000010">
    <property type="protein sequence ID" value="TYS45747.1"/>
    <property type="molecule type" value="Genomic_DNA"/>
</dbReference>
<feature type="domain" description="Thioredoxin" evidence="3">
    <location>
        <begin position="38"/>
        <end position="175"/>
    </location>
</feature>
<dbReference type="InterPro" id="IPR013766">
    <property type="entry name" value="Thioredoxin_domain"/>
</dbReference>
<dbReference type="AlphaFoldDB" id="A0A5D4R312"/>
<dbReference type="GO" id="GO:0016491">
    <property type="term" value="F:oxidoreductase activity"/>
    <property type="evidence" value="ECO:0007669"/>
    <property type="project" value="InterPro"/>
</dbReference>
<feature type="compositionally biased region" description="Low complexity" evidence="2">
    <location>
        <begin position="31"/>
        <end position="40"/>
    </location>
</feature>
<reference evidence="4 5" key="1">
    <citation type="submission" date="2019-08" db="EMBL/GenBank/DDBJ databases">
        <title>Bacillus genomes from the desert of Cuatro Cienegas, Coahuila.</title>
        <authorList>
            <person name="Olmedo-Alvarez G."/>
        </authorList>
    </citation>
    <scope>NUCLEOTIDE SEQUENCE [LARGE SCALE GENOMIC DNA]</scope>
    <source>
        <strain evidence="4 5">CH446_14T</strain>
    </source>
</reference>
<keyword evidence="1" id="KW-1015">Disulfide bond</keyword>
<dbReference type="PROSITE" id="PS00194">
    <property type="entry name" value="THIOREDOXIN_1"/>
    <property type="match status" value="1"/>
</dbReference>
<dbReference type="Proteomes" id="UP000322139">
    <property type="component" value="Unassembled WGS sequence"/>
</dbReference>
<accession>A0A5D4R312</accession>
<dbReference type="InterPro" id="IPR036249">
    <property type="entry name" value="Thioredoxin-like_sf"/>
</dbReference>
<name>A0A5D4R312_9BACI</name>
<dbReference type="PANTHER" id="PTHR42852:SF13">
    <property type="entry name" value="PROTEIN DIPZ"/>
    <property type="match status" value="1"/>
</dbReference>
<evidence type="ECO:0000256" key="1">
    <source>
        <dbReference type="ARBA" id="ARBA00023157"/>
    </source>
</evidence>
<evidence type="ECO:0000256" key="2">
    <source>
        <dbReference type="SAM" id="MobiDB-lite"/>
    </source>
</evidence>
<dbReference type="GO" id="GO:0016209">
    <property type="term" value="F:antioxidant activity"/>
    <property type="evidence" value="ECO:0007669"/>
    <property type="project" value="InterPro"/>
</dbReference>
<sequence>MAIAIAIVLVNVWKSSPPEEPAQTSTEEAESPPASSAPEEGAVPPDFELTTLAGETVRLSDYKGQKVILNFWATWCPPCKAEMPHMQKFYEENKDKDVEILAVNLTNADNGTKAIESFVQEYGLTFPIPLDQDGQLGVQYQVFSIPTSYIIDSNGVVSKKIIGPMDEEMMKNLVK</sequence>
<gene>
    <name evidence="4" type="ORF">FZD51_18985</name>
</gene>
<evidence type="ECO:0000259" key="3">
    <source>
        <dbReference type="PROSITE" id="PS51352"/>
    </source>
</evidence>
<dbReference type="InterPro" id="IPR017937">
    <property type="entry name" value="Thioredoxin_CS"/>
</dbReference>
<proteinExistence type="predicted"/>
<organism evidence="4 5">
    <name type="scientific">Bacillus infantis</name>
    <dbReference type="NCBI Taxonomy" id="324767"/>
    <lineage>
        <taxon>Bacteria</taxon>
        <taxon>Bacillati</taxon>
        <taxon>Bacillota</taxon>
        <taxon>Bacilli</taxon>
        <taxon>Bacillales</taxon>
        <taxon>Bacillaceae</taxon>
        <taxon>Bacillus</taxon>
    </lineage>
</organism>
<dbReference type="PANTHER" id="PTHR42852">
    <property type="entry name" value="THIOL:DISULFIDE INTERCHANGE PROTEIN DSBE"/>
    <property type="match status" value="1"/>
</dbReference>
<evidence type="ECO:0000313" key="4">
    <source>
        <dbReference type="EMBL" id="TYS45747.1"/>
    </source>
</evidence>
<comment type="caution">
    <text evidence="4">The sequence shown here is derived from an EMBL/GenBank/DDBJ whole genome shotgun (WGS) entry which is preliminary data.</text>
</comment>
<dbReference type="CDD" id="cd02966">
    <property type="entry name" value="TlpA_like_family"/>
    <property type="match status" value="1"/>
</dbReference>
<dbReference type="InterPro" id="IPR000866">
    <property type="entry name" value="AhpC/TSA"/>
</dbReference>
<dbReference type="Pfam" id="PF00578">
    <property type="entry name" value="AhpC-TSA"/>
    <property type="match status" value="1"/>
</dbReference>